<organism evidence="10 11">
    <name type="scientific">Hymenobacter arizonensis</name>
    <name type="common">Siccationidurans arizonensis</name>
    <dbReference type="NCBI Taxonomy" id="1227077"/>
    <lineage>
        <taxon>Bacteria</taxon>
        <taxon>Pseudomonadati</taxon>
        <taxon>Bacteroidota</taxon>
        <taxon>Cytophagia</taxon>
        <taxon>Cytophagales</taxon>
        <taxon>Hymenobacteraceae</taxon>
        <taxon>Hymenobacter</taxon>
    </lineage>
</organism>
<dbReference type="GO" id="GO:0008360">
    <property type="term" value="P:regulation of cell shape"/>
    <property type="evidence" value="ECO:0007669"/>
    <property type="project" value="UniProtKB-UniRule"/>
</dbReference>
<dbReference type="PANTHER" id="PTHR41533:SF2">
    <property type="entry name" value="BLR7131 PROTEIN"/>
    <property type="match status" value="1"/>
</dbReference>
<feature type="domain" description="L,D-TPase catalytic" evidence="9">
    <location>
        <begin position="251"/>
        <end position="426"/>
    </location>
</feature>
<evidence type="ECO:0000256" key="4">
    <source>
        <dbReference type="ARBA" id="ARBA00022960"/>
    </source>
</evidence>
<comment type="similarity">
    <text evidence="2">Belongs to the YkuD family.</text>
</comment>
<dbReference type="Pfam" id="PF20142">
    <property type="entry name" value="Scaffold"/>
    <property type="match status" value="1"/>
</dbReference>
<feature type="active site" description="Nucleophile" evidence="7">
    <location>
        <position position="402"/>
    </location>
</feature>
<evidence type="ECO:0000256" key="2">
    <source>
        <dbReference type="ARBA" id="ARBA00005992"/>
    </source>
</evidence>
<keyword evidence="5 7" id="KW-0573">Peptidoglycan synthesis</keyword>
<dbReference type="Gene3D" id="2.40.440.10">
    <property type="entry name" value="L,D-transpeptidase catalytic domain-like"/>
    <property type="match status" value="1"/>
</dbReference>
<evidence type="ECO:0000313" key="10">
    <source>
        <dbReference type="EMBL" id="SFP94426.1"/>
    </source>
</evidence>
<evidence type="ECO:0000256" key="7">
    <source>
        <dbReference type="PROSITE-ProRule" id="PRU01373"/>
    </source>
</evidence>
<keyword evidence="3" id="KW-0808">Transferase</keyword>
<reference evidence="11" key="1">
    <citation type="submission" date="2016-10" db="EMBL/GenBank/DDBJ databases">
        <authorList>
            <person name="Varghese N."/>
            <person name="Submissions S."/>
        </authorList>
    </citation>
    <scope>NUCLEOTIDE SEQUENCE [LARGE SCALE GENOMIC DNA]</scope>
    <source>
        <strain evidence="11">OR362-8,ATCC BAA-1266,JCM 13504</strain>
    </source>
</reference>
<dbReference type="AlphaFoldDB" id="A0A1I5UIH5"/>
<dbReference type="STRING" id="1227077.SAMN04515668_0915"/>
<feature type="signal peptide" evidence="8">
    <location>
        <begin position="1"/>
        <end position="23"/>
    </location>
</feature>
<dbReference type="SUPFAM" id="SSF141523">
    <property type="entry name" value="L,D-transpeptidase catalytic domain-like"/>
    <property type="match status" value="1"/>
</dbReference>
<keyword evidence="4 7" id="KW-0133">Cell shape</keyword>
<evidence type="ECO:0000256" key="1">
    <source>
        <dbReference type="ARBA" id="ARBA00004752"/>
    </source>
</evidence>
<dbReference type="GO" id="GO:0004180">
    <property type="term" value="F:carboxypeptidase activity"/>
    <property type="evidence" value="ECO:0007669"/>
    <property type="project" value="UniProtKB-ARBA"/>
</dbReference>
<dbReference type="Proteomes" id="UP000199029">
    <property type="component" value="Unassembled WGS sequence"/>
</dbReference>
<evidence type="ECO:0000313" key="11">
    <source>
        <dbReference type="Proteomes" id="UP000199029"/>
    </source>
</evidence>
<comment type="pathway">
    <text evidence="1 7">Cell wall biogenesis; peptidoglycan biosynthesis.</text>
</comment>
<evidence type="ECO:0000256" key="3">
    <source>
        <dbReference type="ARBA" id="ARBA00022679"/>
    </source>
</evidence>
<keyword evidence="11" id="KW-1185">Reference proteome</keyword>
<gene>
    <name evidence="10" type="ORF">SAMN04515668_0915</name>
</gene>
<keyword evidence="8" id="KW-0732">Signal</keyword>
<dbReference type="CDD" id="cd16913">
    <property type="entry name" value="YkuD_like"/>
    <property type="match status" value="1"/>
</dbReference>
<accession>A0A1I5UIH5</accession>
<dbReference type="InterPro" id="IPR038063">
    <property type="entry name" value="Transpep_catalytic_dom"/>
</dbReference>
<evidence type="ECO:0000256" key="5">
    <source>
        <dbReference type="ARBA" id="ARBA00022984"/>
    </source>
</evidence>
<dbReference type="PROSITE" id="PS52029">
    <property type="entry name" value="LD_TPASE"/>
    <property type="match status" value="1"/>
</dbReference>
<sequence length="473" mass="51057">MLLHFIRSRLAGALCVSLGLAGAGCGTAPGQVPAVASARPLVGVAPEPEPVSLLIRQQLRAVPAGEEAVRAFYDSTYAVAWTLPTGSLNPDAHATLALLARAPEHGLRPADYDVAGLQALRDSLQQPTLPLLQAGQRARLDVALSQAALRFGRDLGRGRLHPYTPTAKEKAAGAAGQPAALLRAALNRHAVPAALLANAPTNREYRLLQAALARWLAQPAAPDSAALRQRQFEQAAVNLERWRWEPLADSSYVLINVPAYELLVVAHDSVVRRHRVVVGAPGTRTPTLSSRLTHFTLAPDWHVPRSIATKEILPRLKKDAGYLARHNYALYDGQGRLVNATGVNWAAVTAQSFGYTIRQSAGCENALGNIVFRFANPYSVYVHDTPLRQYFAQPARALSHGCVRLENPLLLATYLLRREGNTARLPSDEECARQPRPRELRLVGPLLFTSATPPAPPKTAACVSCPMCTAATR</sequence>
<dbReference type="GO" id="GO:0071555">
    <property type="term" value="P:cell wall organization"/>
    <property type="evidence" value="ECO:0007669"/>
    <property type="project" value="UniProtKB-UniRule"/>
</dbReference>
<evidence type="ECO:0000256" key="6">
    <source>
        <dbReference type="ARBA" id="ARBA00023316"/>
    </source>
</evidence>
<evidence type="ECO:0000259" key="9">
    <source>
        <dbReference type="PROSITE" id="PS52029"/>
    </source>
</evidence>
<evidence type="ECO:0000256" key="8">
    <source>
        <dbReference type="SAM" id="SignalP"/>
    </source>
</evidence>
<dbReference type="InterPro" id="IPR045380">
    <property type="entry name" value="LD_TPept_scaffold_dom"/>
</dbReference>
<protein>
    <submittedName>
        <fullName evidence="10">L,D-transpeptidase catalytic domain</fullName>
    </submittedName>
</protein>
<proteinExistence type="inferred from homology"/>
<dbReference type="GO" id="GO:0016740">
    <property type="term" value="F:transferase activity"/>
    <property type="evidence" value="ECO:0007669"/>
    <property type="project" value="UniProtKB-KW"/>
</dbReference>
<dbReference type="EMBL" id="FOXS01000001">
    <property type="protein sequence ID" value="SFP94426.1"/>
    <property type="molecule type" value="Genomic_DNA"/>
</dbReference>
<dbReference type="Pfam" id="PF03734">
    <property type="entry name" value="YkuD"/>
    <property type="match status" value="1"/>
</dbReference>
<keyword evidence="6 7" id="KW-0961">Cell wall biogenesis/degradation</keyword>
<dbReference type="PANTHER" id="PTHR41533">
    <property type="entry name" value="L,D-TRANSPEPTIDASE HI_1667-RELATED"/>
    <property type="match status" value="1"/>
</dbReference>
<dbReference type="PROSITE" id="PS51257">
    <property type="entry name" value="PROKAR_LIPOPROTEIN"/>
    <property type="match status" value="1"/>
</dbReference>
<dbReference type="InterPro" id="IPR052905">
    <property type="entry name" value="LD-transpeptidase_YkuD-like"/>
</dbReference>
<feature type="chain" id="PRO_5011607433" evidence="8">
    <location>
        <begin position="24"/>
        <end position="473"/>
    </location>
</feature>
<dbReference type="UniPathway" id="UPA00219"/>
<name>A0A1I5UIH5_HYMAR</name>
<feature type="active site" description="Proton donor/acceptor" evidence="7">
    <location>
        <position position="383"/>
    </location>
</feature>
<dbReference type="GO" id="GO:0009252">
    <property type="term" value="P:peptidoglycan biosynthetic process"/>
    <property type="evidence" value="ECO:0007669"/>
    <property type="project" value="UniProtKB-UniPathway"/>
</dbReference>
<dbReference type="InterPro" id="IPR005490">
    <property type="entry name" value="LD_TPept_cat_dom"/>
</dbReference>